<dbReference type="Pfam" id="PF02608">
    <property type="entry name" value="Bmp"/>
    <property type="match status" value="1"/>
</dbReference>
<protein>
    <submittedName>
        <fullName evidence="10">BMP family ABC transporter substrate-binding protein</fullName>
    </submittedName>
</protein>
<keyword evidence="6" id="KW-0449">Lipoprotein</keyword>
<evidence type="ECO:0000256" key="7">
    <source>
        <dbReference type="SAM" id="MobiDB-lite"/>
    </source>
</evidence>
<dbReference type="CDD" id="cd06354">
    <property type="entry name" value="PBP1_PrnA-like"/>
    <property type="match status" value="1"/>
</dbReference>
<keyword evidence="4 8" id="KW-0732">Signal</keyword>
<gene>
    <name evidence="10" type="ORF">FYJ24_05625</name>
</gene>
<dbReference type="Proteomes" id="UP000470875">
    <property type="component" value="Unassembled WGS sequence"/>
</dbReference>
<dbReference type="AlphaFoldDB" id="A0A6N7VR80"/>
<dbReference type="SUPFAM" id="SSF53822">
    <property type="entry name" value="Periplasmic binding protein-like I"/>
    <property type="match status" value="1"/>
</dbReference>
<dbReference type="PANTHER" id="PTHR34296:SF2">
    <property type="entry name" value="ABC TRANSPORTER GUANOSINE-BINDING PROTEIN NUPN"/>
    <property type="match status" value="1"/>
</dbReference>
<feature type="domain" description="ABC transporter substrate-binding protein PnrA-like" evidence="9">
    <location>
        <begin position="54"/>
        <end position="369"/>
    </location>
</feature>
<feature type="region of interest" description="Disordered" evidence="7">
    <location>
        <begin position="27"/>
        <end position="49"/>
    </location>
</feature>
<evidence type="ECO:0000256" key="1">
    <source>
        <dbReference type="ARBA" id="ARBA00004193"/>
    </source>
</evidence>
<evidence type="ECO:0000313" key="11">
    <source>
        <dbReference type="Proteomes" id="UP000470875"/>
    </source>
</evidence>
<name>A0A6N7VR80_9ACTO</name>
<dbReference type="RefSeq" id="WP_318656559.1">
    <property type="nucleotide sequence ID" value="NZ_VULO01000006.1"/>
</dbReference>
<sequence>MKNSVKFAAIAAIGAIALSACGAAPEKEAPASGADQSGSQSGAAAPTTGENIKACVVSDEGGFEDRSFNQSAHEGLLRAESELGVEIAQAESGSPDDFDPNIQNMVQENCDLIIGVGFMLQDAMIAAAQANPDIKFALVDSTFVKEEGDKAPENARALVFNTAEASYLAGYASAAMSKTGKVGAYVGMKLPTTAIFNDGFADGVKAYNEAKGTSVELLGWDKDKQDGMIVGDFSNQQKGKELTEQLFQQGADIVMPVAGQAGLGTLAAAKEKEGSMVVWVDADGAEAQPESAAVILTSVMKEIDNAVFDTIQSVLEGTFDSTDYIGTLANGGVGLAPWHDFESQVPAELNEEISALQEKIISGEIKVETTNQP</sequence>
<dbReference type="InterPro" id="IPR003760">
    <property type="entry name" value="PnrA-like"/>
</dbReference>
<dbReference type="InterPro" id="IPR028082">
    <property type="entry name" value="Peripla_BP_I"/>
</dbReference>
<dbReference type="InterPro" id="IPR050957">
    <property type="entry name" value="BMP_lipoprotein"/>
</dbReference>
<proteinExistence type="inferred from homology"/>
<evidence type="ECO:0000259" key="9">
    <source>
        <dbReference type="Pfam" id="PF02608"/>
    </source>
</evidence>
<keyword evidence="5" id="KW-0472">Membrane</keyword>
<keyword evidence="11" id="KW-1185">Reference proteome</keyword>
<evidence type="ECO:0000256" key="3">
    <source>
        <dbReference type="ARBA" id="ARBA00022475"/>
    </source>
</evidence>
<comment type="subcellular location">
    <subcellularLocation>
        <location evidence="1">Cell membrane</location>
        <topology evidence="1">Lipid-anchor</topology>
    </subcellularLocation>
</comment>
<dbReference type="EMBL" id="VULO01000006">
    <property type="protein sequence ID" value="MSS84254.1"/>
    <property type="molecule type" value="Genomic_DNA"/>
</dbReference>
<feature type="signal peptide" evidence="8">
    <location>
        <begin position="1"/>
        <end position="22"/>
    </location>
</feature>
<evidence type="ECO:0000256" key="5">
    <source>
        <dbReference type="ARBA" id="ARBA00023136"/>
    </source>
</evidence>
<evidence type="ECO:0000256" key="4">
    <source>
        <dbReference type="ARBA" id="ARBA00022729"/>
    </source>
</evidence>
<evidence type="ECO:0000256" key="2">
    <source>
        <dbReference type="ARBA" id="ARBA00008610"/>
    </source>
</evidence>
<dbReference type="PANTHER" id="PTHR34296">
    <property type="entry name" value="TRANSCRIPTIONAL ACTIVATOR PROTEIN MED"/>
    <property type="match status" value="1"/>
</dbReference>
<dbReference type="Gene3D" id="3.40.50.2300">
    <property type="match status" value="2"/>
</dbReference>
<dbReference type="GO" id="GO:0005886">
    <property type="term" value="C:plasma membrane"/>
    <property type="evidence" value="ECO:0007669"/>
    <property type="project" value="UniProtKB-SubCell"/>
</dbReference>
<keyword evidence="3" id="KW-1003">Cell membrane</keyword>
<evidence type="ECO:0000256" key="6">
    <source>
        <dbReference type="ARBA" id="ARBA00023288"/>
    </source>
</evidence>
<accession>A0A6N7VR80</accession>
<evidence type="ECO:0000313" key="10">
    <source>
        <dbReference type="EMBL" id="MSS84254.1"/>
    </source>
</evidence>
<evidence type="ECO:0000256" key="8">
    <source>
        <dbReference type="SAM" id="SignalP"/>
    </source>
</evidence>
<comment type="caution">
    <text evidence="10">The sequence shown here is derived from an EMBL/GenBank/DDBJ whole genome shotgun (WGS) entry which is preliminary data.</text>
</comment>
<feature type="chain" id="PRO_5039247172" evidence="8">
    <location>
        <begin position="23"/>
        <end position="373"/>
    </location>
</feature>
<reference evidence="10 11" key="1">
    <citation type="submission" date="2019-08" db="EMBL/GenBank/DDBJ databases">
        <title>In-depth cultivation of the pig gut microbiome towards novel bacterial diversity and tailored functional studies.</title>
        <authorList>
            <person name="Wylensek D."/>
            <person name="Hitch T.C.A."/>
            <person name="Clavel T."/>
        </authorList>
    </citation>
    <scope>NUCLEOTIDE SEQUENCE [LARGE SCALE GENOMIC DNA]</scope>
    <source>
        <strain evidence="10 11">WB03_NA08</strain>
    </source>
</reference>
<comment type="similarity">
    <text evidence="2">Belongs to the BMP lipoprotein family.</text>
</comment>
<dbReference type="PROSITE" id="PS51257">
    <property type="entry name" value="PROKAR_LIPOPROTEIN"/>
    <property type="match status" value="1"/>
</dbReference>
<organism evidence="10 11">
    <name type="scientific">Scrofimicrobium canadense</name>
    <dbReference type="NCBI Taxonomy" id="2652290"/>
    <lineage>
        <taxon>Bacteria</taxon>
        <taxon>Bacillati</taxon>
        <taxon>Actinomycetota</taxon>
        <taxon>Actinomycetes</taxon>
        <taxon>Actinomycetales</taxon>
        <taxon>Actinomycetaceae</taxon>
        <taxon>Scrofimicrobium</taxon>
    </lineage>
</organism>